<dbReference type="PANTHER" id="PTHR43157:SF73">
    <property type="entry name" value="WW DOMAIN-CONTAINING OXIDOREDUCTASE-LIKE PROTEIN"/>
    <property type="match status" value="1"/>
</dbReference>
<dbReference type="SUPFAM" id="SSF51735">
    <property type="entry name" value="NAD(P)-binding Rossmann-fold domains"/>
    <property type="match status" value="1"/>
</dbReference>
<evidence type="ECO:0000313" key="3">
    <source>
        <dbReference type="EMBL" id="KAK5644494.1"/>
    </source>
</evidence>
<protein>
    <recommendedName>
        <fullName evidence="5">Retinol dehydrogenase 11</fullName>
    </recommendedName>
</protein>
<dbReference type="Pfam" id="PF00106">
    <property type="entry name" value="adh_short"/>
    <property type="match status" value="1"/>
</dbReference>
<dbReference type="Proteomes" id="UP001329430">
    <property type="component" value="Chromosome 4"/>
</dbReference>
<dbReference type="PRINTS" id="PR00080">
    <property type="entry name" value="SDRFAMILY"/>
</dbReference>
<dbReference type="Gene3D" id="3.40.50.720">
    <property type="entry name" value="NAD(P)-binding Rossmann-like Domain"/>
    <property type="match status" value="1"/>
</dbReference>
<evidence type="ECO:0008006" key="5">
    <source>
        <dbReference type="Google" id="ProtNLM"/>
    </source>
</evidence>
<organism evidence="3 4">
    <name type="scientific">Pyrocoelia pectoralis</name>
    <dbReference type="NCBI Taxonomy" id="417401"/>
    <lineage>
        <taxon>Eukaryota</taxon>
        <taxon>Metazoa</taxon>
        <taxon>Ecdysozoa</taxon>
        <taxon>Arthropoda</taxon>
        <taxon>Hexapoda</taxon>
        <taxon>Insecta</taxon>
        <taxon>Pterygota</taxon>
        <taxon>Neoptera</taxon>
        <taxon>Endopterygota</taxon>
        <taxon>Coleoptera</taxon>
        <taxon>Polyphaga</taxon>
        <taxon>Elateriformia</taxon>
        <taxon>Elateroidea</taxon>
        <taxon>Lampyridae</taxon>
        <taxon>Lampyrinae</taxon>
        <taxon>Pyrocoelia</taxon>
    </lineage>
</organism>
<gene>
    <name evidence="3" type="ORF">RI129_005794</name>
</gene>
<name>A0AAN7VJ28_9COLE</name>
<dbReference type="InterPro" id="IPR002347">
    <property type="entry name" value="SDR_fam"/>
</dbReference>
<dbReference type="PANTHER" id="PTHR43157">
    <property type="entry name" value="PHOSPHATIDYLINOSITOL-GLYCAN BIOSYNTHESIS CLASS F PROTEIN-RELATED"/>
    <property type="match status" value="1"/>
</dbReference>
<dbReference type="AlphaFoldDB" id="A0AAN7VJ28"/>
<comment type="caution">
    <text evidence="3">The sequence shown here is derived from an EMBL/GenBank/DDBJ whole genome shotgun (WGS) entry which is preliminary data.</text>
</comment>
<dbReference type="CDD" id="cd05327">
    <property type="entry name" value="retinol-DH_like_SDR_c_like"/>
    <property type="match status" value="1"/>
</dbReference>
<keyword evidence="1" id="KW-0560">Oxidoreductase</keyword>
<sequence length="317" mass="35648">MWCCNARCTSTTRLDTKTAVVTGCNTGIGKCTVENFYKRGARVIMACRSVPKAEEARDEIRKKCDGQQGLGEIEVVHLDLASMNSIRKCAEKLLLEEDKIHLLVNNAGIMACPKARTEDGFELQFGTNHLGHFLFTLLLLPKIIKSSPARIVNVSSVAHSLISGPIHFDDLNWKSREYSPSQAYCQSKLANVLFTKELAKRLKDNNIEGVTTYSLHPGIINSNLWRHIDNSFFRGATWIFRNIAGLFIKSEKEGAQTIIYCSVDEDLVNESGQYYAECKSIDSSNQSKDMETAKRLWDISFQMVNLPLDYNPFVAHL</sequence>
<reference evidence="3 4" key="1">
    <citation type="journal article" date="2024" name="Insects">
        <title>An Improved Chromosome-Level Genome Assembly of the Firefly Pyrocoelia pectoralis.</title>
        <authorList>
            <person name="Fu X."/>
            <person name="Meyer-Rochow V.B."/>
            <person name="Ballantyne L."/>
            <person name="Zhu X."/>
        </authorList>
    </citation>
    <scope>NUCLEOTIDE SEQUENCE [LARGE SCALE GENOMIC DNA]</scope>
    <source>
        <strain evidence="3">XCY_ONT2</strain>
    </source>
</reference>
<dbReference type="GO" id="GO:0016491">
    <property type="term" value="F:oxidoreductase activity"/>
    <property type="evidence" value="ECO:0007669"/>
    <property type="project" value="UniProtKB-KW"/>
</dbReference>
<evidence type="ECO:0000313" key="4">
    <source>
        <dbReference type="Proteomes" id="UP001329430"/>
    </source>
</evidence>
<keyword evidence="4" id="KW-1185">Reference proteome</keyword>
<dbReference type="EMBL" id="JAVRBK010000004">
    <property type="protein sequence ID" value="KAK5644494.1"/>
    <property type="molecule type" value="Genomic_DNA"/>
</dbReference>
<proteinExistence type="inferred from homology"/>
<dbReference type="InterPro" id="IPR036291">
    <property type="entry name" value="NAD(P)-bd_dom_sf"/>
</dbReference>
<comment type="similarity">
    <text evidence="2">Belongs to the short-chain dehydrogenases/reductases (SDR) family.</text>
</comment>
<evidence type="ECO:0000256" key="1">
    <source>
        <dbReference type="ARBA" id="ARBA00023002"/>
    </source>
</evidence>
<evidence type="ECO:0000256" key="2">
    <source>
        <dbReference type="RuleBase" id="RU000363"/>
    </source>
</evidence>
<dbReference type="PRINTS" id="PR00081">
    <property type="entry name" value="GDHRDH"/>
</dbReference>
<accession>A0AAN7VJ28</accession>